<organism evidence="1 2">
    <name type="scientific">Amycolatopsis halotolerans</name>
    <dbReference type="NCBI Taxonomy" id="330083"/>
    <lineage>
        <taxon>Bacteria</taxon>
        <taxon>Bacillati</taxon>
        <taxon>Actinomycetota</taxon>
        <taxon>Actinomycetes</taxon>
        <taxon>Pseudonocardiales</taxon>
        <taxon>Pseudonocardiaceae</taxon>
        <taxon>Amycolatopsis</taxon>
    </lineage>
</organism>
<name>A0ABV7QCG2_9PSEU</name>
<keyword evidence="2" id="KW-1185">Reference proteome</keyword>
<dbReference type="EMBL" id="JBHRWI010000016">
    <property type="protein sequence ID" value="MFC3511020.1"/>
    <property type="molecule type" value="Genomic_DNA"/>
</dbReference>
<dbReference type="RefSeq" id="WP_377869947.1">
    <property type="nucleotide sequence ID" value="NZ_JBHMAY010000017.1"/>
</dbReference>
<protein>
    <submittedName>
        <fullName evidence="1">Uncharacterized protein</fullName>
    </submittedName>
</protein>
<proteinExistence type="predicted"/>
<sequence length="108" mass="11415">MSETIDSNAVVYIRVPLVKPLKNGTSYDPTGDVVDLAIVPQSQAKPASADWKTAGWEPSNGSGTYWGRLLVGSGTPFGAPAPGTYGVFMRVHDNPETPILTSGYVTFA</sequence>
<gene>
    <name evidence="1" type="ORF">ACFORO_12660</name>
</gene>
<evidence type="ECO:0000313" key="1">
    <source>
        <dbReference type="EMBL" id="MFC3511020.1"/>
    </source>
</evidence>
<dbReference type="Proteomes" id="UP001595764">
    <property type="component" value="Unassembled WGS sequence"/>
</dbReference>
<reference evidence="2" key="1">
    <citation type="journal article" date="2019" name="Int. J. Syst. Evol. Microbiol.">
        <title>The Global Catalogue of Microorganisms (GCM) 10K type strain sequencing project: providing services to taxonomists for standard genome sequencing and annotation.</title>
        <authorList>
            <consortium name="The Broad Institute Genomics Platform"/>
            <consortium name="The Broad Institute Genome Sequencing Center for Infectious Disease"/>
            <person name="Wu L."/>
            <person name="Ma J."/>
        </authorList>
    </citation>
    <scope>NUCLEOTIDE SEQUENCE [LARGE SCALE GENOMIC DNA]</scope>
    <source>
        <strain evidence="2">CGMCC 4.7682</strain>
    </source>
</reference>
<comment type="caution">
    <text evidence="1">The sequence shown here is derived from an EMBL/GenBank/DDBJ whole genome shotgun (WGS) entry which is preliminary data.</text>
</comment>
<accession>A0ABV7QCG2</accession>
<evidence type="ECO:0000313" key="2">
    <source>
        <dbReference type="Proteomes" id="UP001595764"/>
    </source>
</evidence>